<gene>
    <name evidence="3" type="ORF">Ddye_017010</name>
</gene>
<evidence type="ECO:0000313" key="3">
    <source>
        <dbReference type="EMBL" id="KAK2649521.1"/>
    </source>
</evidence>
<dbReference type="GO" id="GO:0005737">
    <property type="term" value="C:cytoplasm"/>
    <property type="evidence" value="ECO:0007669"/>
    <property type="project" value="TreeGrafter"/>
</dbReference>
<dbReference type="PRINTS" id="PR00153">
    <property type="entry name" value="CSAPPISMRASE"/>
</dbReference>
<dbReference type="PANTHER" id="PTHR11071:SF561">
    <property type="entry name" value="PEPTIDYL-PROLYL CIS-TRANS ISOMERASE D-RELATED"/>
    <property type="match status" value="1"/>
</dbReference>
<dbReference type="InterPro" id="IPR002130">
    <property type="entry name" value="Cyclophilin-type_PPIase_dom"/>
</dbReference>
<dbReference type="SUPFAM" id="SSF50891">
    <property type="entry name" value="Cyclophilin-like"/>
    <property type="match status" value="1"/>
</dbReference>
<proteinExistence type="inferred from homology"/>
<comment type="similarity">
    <text evidence="1">Belongs to the cyclophilin-type PPIase family.</text>
</comment>
<sequence length="312" mass="35238">MIVQAKLNYWGSYDVFVSLEVEITDIVPYNIPDQYSTIVKVIKQSEDQTISFCKAEFRKIRKELKLGDTTMRKSTSDKERVSQDKVVDDMSDKEKVVSEASLEKVVGSFVVFEKFDGDTANLEKVEPFSENVGGKSCSEWVFGSPVVSEKVDGDTVVEKKVETSLEKVVGEAWQAEEMTREDFNELVKPIKWFSNMVLIPYSTGCNVIELRIEKGIGTVGKLLHYNRSSFHNVVPGYMVHGGDITNESGTSGESIYEHTFTDENFVKHISPDILSMTKIGAEGNRYQFFICTNKAKWLDHKQVVFGQVVEGF</sequence>
<accession>A0AAD9U8G1</accession>
<dbReference type="Proteomes" id="UP001280121">
    <property type="component" value="Unassembled WGS sequence"/>
</dbReference>
<evidence type="ECO:0000256" key="1">
    <source>
        <dbReference type="ARBA" id="ARBA00007365"/>
    </source>
</evidence>
<dbReference type="PROSITE" id="PS50072">
    <property type="entry name" value="CSA_PPIASE_2"/>
    <property type="match status" value="1"/>
</dbReference>
<dbReference type="Gene3D" id="2.40.100.10">
    <property type="entry name" value="Cyclophilin-like"/>
    <property type="match status" value="1"/>
</dbReference>
<protein>
    <recommendedName>
        <fullName evidence="2">PPIase cyclophilin-type domain-containing protein</fullName>
    </recommendedName>
</protein>
<dbReference type="GO" id="GO:0003755">
    <property type="term" value="F:peptidyl-prolyl cis-trans isomerase activity"/>
    <property type="evidence" value="ECO:0007669"/>
    <property type="project" value="InterPro"/>
</dbReference>
<dbReference type="EMBL" id="JANJYI010000005">
    <property type="protein sequence ID" value="KAK2649521.1"/>
    <property type="molecule type" value="Genomic_DNA"/>
</dbReference>
<dbReference type="PANTHER" id="PTHR11071">
    <property type="entry name" value="PEPTIDYL-PROLYL CIS-TRANS ISOMERASE"/>
    <property type="match status" value="1"/>
</dbReference>
<feature type="domain" description="PPIase cyclophilin-type" evidence="2">
    <location>
        <begin position="179"/>
        <end position="312"/>
    </location>
</feature>
<keyword evidence="4" id="KW-1185">Reference proteome</keyword>
<dbReference type="Pfam" id="PF00160">
    <property type="entry name" value="Pro_isomerase"/>
    <property type="match status" value="1"/>
</dbReference>
<evidence type="ECO:0000259" key="2">
    <source>
        <dbReference type="PROSITE" id="PS50072"/>
    </source>
</evidence>
<reference evidence="3" key="1">
    <citation type="journal article" date="2023" name="Plant J.">
        <title>Genome sequences and population genomics provide insights into the demographic history, inbreeding, and mutation load of two 'living fossil' tree species of Dipteronia.</title>
        <authorList>
            <person name="Feng Y."/>
            <person name="Comes H.P."/>
            <person name="Chen J."/>
            <person name="Zhu S."/>
            <person name="Lu R."/>
            <person name="Zhang X."/>
            <person name="Li P."/>
            <person name="Qiu J."/>
            <person name="Olsen K.M."/>
            <person name="Qiu Y."/>
        </authorList>
    </citation>
    <scope>NUCLEOTIDE SEQUENCE</scope>
    <source>
        <strain evidence="3">KIB01</strain>
    </source>
</reference>
<comment type="caution">
    <text evidence="3">The sequence shown here is derived from an EMBL/GenBank/DDBJ whole genome shotgun (WGS) entry which is preliminary data.</text>
</comment>
<organism evidence="3 4">
    <name type="scientific">Dipteronia dyeriana</name>
    <dbReference type="NCBI Taxonomy" id="168575"/>
    <lineage>
        <taxon>Eukaryota</taxon>
        <taxon>Viridiplantae</taxon>
        <taxon>Streptophyta</taxon>
        <taxon>Embryophyta</taxon>
        <taxon>Tracheophyta</taxon>
        <taxon>Spermatophyta</taxon>
        <taxon>Magnoliopsida</taxon>
        <taxon>eudicotyledons</taxon>
        <taxon>Gunneridae</taxon>
        <taxon>Pentapetalae</taxon>
        <taxon>rosids</taxon>
        <taxon>malvids</taxon>
        <taxon>Sapindales</taxon>
        <taxon>Sapindaceae</taxon>
        <taxon>Hippocastanoideae</taxon>
        <taxon>Acereae</taxon>
        <taxon>Dipteronia</taxon>
    </lineage>
</organism>
<dbReference type="InterPro" id="IPR029000">
    <property type="entry name" value="Cyclophilin-like_dom_sf"/>
</dbReference>
<dbReference type="AlphaFoldDB" id="A0AAD9U8G1"/>
<name>A0AAD9U8G1_9ROSI</name>
<dbReference type="GO" id="GO:0016018">
    <property type="term" value="F:cyclosporin A binding"/>
    <property type="evidence" value="ECO:0007669"/>
    <property type="project" value="TreeGrafter"/>
</dbReference>
<evidence type="ECO:0000313" key="4">
    <source>
        <dbReference type="Proteomes" id="UP001280121"/>
    </source>
</evidence>
<dbReference type="GO" id="GO:0006457">
    <property type="term" value="P:protein folding"/>
    <property type="evidence" value="ECO:0007669"/>
    <property type="project" value="TreeGrafter"/>
</dbReference>